<dbReference type="InterPro" id="IPR005560">
    <property type="entry name" value="Csp_YhjQ"/>
</dbReference>
<sequence length="128" mass="13631">MDDILSTHPAKDTFDLPQLRAAIDAASRCASTCGTCADSCLHGDHVEGMVRCIDLCTQCAAICRTTAEILSRPGPNGDSWRSVVEACIAVCRECAKECSSHEHDHCQQCAQACRDCADACQTLLGVAD</sequence>
<keyword evidence="2" id="KW-1185">Reference proteome</keyword>
<dbReference type="Proteomes" id="UP001589613">
    <property type="component" value="Unassembled WGS sequence"/>
</dbReference>
<accession>A0ABV5V486</accession>
<dbReference type="PANTHER" id="PTHR37310:SF1">
    <property type="entry name" value="CYTOPLASMIC PROTEIN"/>
    <property type="match status" value="1"/>
</dbReference>
<evidence type="ECO:0000313" key="1">
    <source>
        <dbReference type="EMBL" id="MFB9732635.1"/>
    </source>
</evidence>
<name>A0ABV5V486_9MICO</name>
<dbReference type="CDD" id="cd08026">
    <property type="entry name" value="DUF326"/>
    <property type="match status" value="1"/>
</dbReference>
<organism evidence="1 2">
    <name type="scientific">Ornithinimicrobium kibberense</name>
    <dbReference type="NCBI Taxonomy" id="282060"/>
    <lineage>
        <taxon>Bacteria</taxon>
        <taxon>Bacillati</taxon>
        <taxon>Actinomycetota</taxon>
        <taxon>Actinomycetes</taxon>
        <taxon>Micrococcales</taxon>
        <taxon>Ornithinimicrobiaceae</taxon>
        <taxon>Ornithinimicrobium</taxon>
    </lineage>
</organism>
<reference evidence="1 2" key="1">
    <citation type="submission" date="2024-09" db="EMBL/GenBank/DDBJ databases">
        <authorList>
            <person name="Sun Q."/>
            <person name="Mori K."/>
        </authorList>
    </citation>
    <scope>NUCLEOTIDE SEQUENCE [LARGE SCALE GENOMIC DNA]</scope>
    <source>
        <strain evidence="1 2">JCM 12763</strain>
    </source>
</reference>
<dbReference type="Gene3D" id="1.20.1270.360">
    <property type="match status" value="1"/>
</dbReference>
<gene>
    <name evidence="1" type="ORF">ACFFN0_11350</name>
</gene>
<dbReference type="EMBL" id="JBHMAX010000020">
    <property type="protein sequence ID" value="MFB9732635.1"/>
    <property type="molecule type" value="Genomic_DNA"/>
</dbReference>
<dbReference type="InterPro" id="IPR044543">
    <property type="entry name" value="YHJQ-like"/>
</dbReference>
<proteinExistence type="predicted"/>
<dbReference type="PANTHER" id="PTHR37310">
    <property type="entry name" value="CYTOPLASMIC PROTEIN-RELATED"/>
    <property type="match status" value="1"/>
</dbReference>
<evidence type="ECO:0000313" key="2">
    <source>
        <dbReference type="Proteomes" id="UP001589613"/>
    </source>
</evidence>
<protein>
    <submittedName>
        <fullName evidence="1">Four-helix bundle copper-binding protein</fullName>
    </submittedName>
</protein>
<comment type="caution">
    <text evidence="1">The sequence shown here is derived from an EMBL/GenBank/DDBJ whole genome shotgun (WGS) entry which is preliminary data.</text>
</comment>
<dbReference type="RefSeq" id="WP_141339327.1">
    <property type="nucleotide sequence ID" value="NZ_JBHMAX010000020.1"/>
</dbReference>
<dbReference type="Pfam" id="PF03860">
    <property type="entry name" value="Csp"/>
    <property type="match status" value="1"/>
</dbReference>